<feature type="region of interest" description="Disordered" evidence="11">
    <location>
        <begin position="659"/>
        <end position="692"/>
    </location>
</feature>
<dbReference type="GO" id="GO:0046354">
    <property type="term" value="P:mannan biosynthetic process"/>
    <property type="evidence" value="ECO:0007669"/>
    <property type="project" value="TreeGrafter"/>
</dbReference>
<keyword evidence="7 12" id="KW-1133">Transmembrane helix</keyword>
<dbReference type="SUPFAM" id="SSF53448">
    <property type="entry name" value="Nucleotide-diphospho-sugar transferases"/>
    <property type="match status" value="1"/>
</dbReference>
<dbReference type="GO" id="GO:0000139">
    <property type="term" value="C:Golgi membrane"/>
    <property type="evidence" value="ECO:0007669"/>
    <property type="project" value="UniProtKB-SubCell"/>
</dbReference>
<feature type="region of interest" description="Disordered" evidence="11">
    <location>
        <begin position="1128"/>
        <end position="1148"/>
    </location>
</feature>
<evidence type="ECO:0000256" key="5">
    <source>
        <dbReference type="ARBA" id="ARBA00022692"/>
    </source>
</evidence>
<evidence type="ECO:0000256" key="1">
    <source>
        <dbReference type="ARBA" id="ARBA00004394"/>
    </source>
</evidence>
<feature type="region of interest" description="Disordered" evidence="11">
    <location>
        <begin position="1155"/>
        <end position="1174"/>
    </location>
</feature>
<organism evidence="13 14">
    <name type="scientific">Edaphochlamys debaryana</name>
    <dbReference type="NCBI Taxonomy" id="47281"/>
    <lineage>
        <taxon>Eukaryota</taxon>
        <taxon>Viridiplantae</taxon>
        <taxon>Chlorophyta</taxon>
        <taxon>core chlorophytes</taxon>
        <taxon>Chlorophyceae</taxon>
        <taxon>CS clade</taxon>
        <taxon>Chlamydomonadales</taxon>
        <taxon>Chlamydomonadales incertae sedis</taxon>
        <taxon>Edaphochlamys</taxon>
    </lineage>
</organism>
<keyword evidence="6" id="KW-0735">Signal-anchor</keyword>
<gene>
    <name evidence="13" type="ORF">HYH03_015232</name>
</gene>
<feature type="region of interest" description="Disordered" evidence="11">
    <location>
        <begin position="569"/>
        <end position="596"/>
    </location>
</feature>
<feature type="region of interest" description="Disordered" evidence="11">
    <location>
        <begin position="821"/>
        <end position="840"/>
    </location>
</feature>
<feature type="region of interest" description="Disordered" evidence="11">
    <location>
        <begin position="163"/>
        <end position="190"/>
    </location>
</feature>
<feature type="region of interest" description="Disordered" evidence="11">
    <location>
        <begin position="794"/>
        <end position="814"/>
    </location>
</feature>
<feature type="transmembrane region" description="Helical" evidence="12">
    <location>
        <begin position="34"/>
        <end position="57"/>
    </location>
</feature>
<evidence type="ECO:0000256" key="9">
    <source>
        <dbReference type="ARBA" id="ARBA00023136"/>
    </source>
</evidence>
<keyword evidence="4" id="KW-0808">Transferase</keyword>
<evidence type="ECO:0000256" key="8">
    <source>
        <dbReference type="ARBA" id="ARBA00023034"/>
    </source>
</evidence>
<dbReference type="Proteomes" id="UP000612055">
    <property type="component" value="Unassembled WGS sequence"/>
</dbReference>
<name>A0A835XUH6_9CHLO</name>
<dbReference type="Pfam" id="PF11051">
    <property type="entry name" value="Mannosyl_trans3"/>
    <property type="match status" value="1"/>
</dbReference>
<evidence type="ECO:0000256" key="3">
    <source>
        <dbReference type="ARBA" id="ARBA00009105"/>
    </source>
</evidence>
<evidence type="ECO:0000256" key="10">
    <source>
        <dbReference type="ARBA" id="ARBA00037847"/>
    </source>
</evidence>
<sequence>MERHSRFGRRKQPVPRRRDGLETSSPAWRPAFSALNVLFTLLLLTVAGLLASTFSYLSDRQRELHRSDVRVSTNALSVANEGRLHDDGRQHGEHDFTSQAWGLSQRLLGAVAGADTPPSGNGSAPAPPAEPPPIDCCRRCATFSASDFEGGHEDAPLLWRQDPDWVRTPPPFNESDASDSASASAAGDTDVRRAECRRAGPFLHRFTANELIGAHHARVIKYIRSPDYRYRAAAIAQAGGRGILISAGGPRYTAGLLVTLHVLRHHFDCWLPVEVAWQGQSEMDAFTWAAIEERFGPVRGFNVRAEKHPVEGLHGPVFDATSYSGKVYALVHSRFKEVLMLDADATPLMDPTALFEEPRFREYGSLFWPDAWTDAASPRIFRVYGVDEKPARAVLRMGMGTGRRDTESGQLLIDRSRHLDVIEMLLFLNRHPDSNQGLVWGDKDTTWLAFAMAGKAHCFNQVAVPPGGIFSWAPDRLLTKVSQRRGPGWLLNGFVQFIEDEPFVYGITKLEPQSGSARRDAAAASEHRRRGLLATDAADDDAGAEAAAVQRGASAETVTELGNQEALEAAEARAAAGGSDASSSAAGTSRDASSSVGAVLRRAGRRLARAFGVTVGEDAWAKRHKAALAHRDDLVSRRIPMTHHVTPQQIRELGGLGQEYARHHTPPPARESGTPPPAHPRGPPARPDRAGEDMLAPLKGLVRPAFLHRTLSKMDLGEPEPRRLEVLTAPMFQRWASYYLAHDNPGPTRGVPWDFAVPDAAISPVLTTWDPMEGYEESAAASAVARELTWRQWNQSGGGGAATPSPQGGGGWLWRRHREPWWGASEGPDGDVTAAAGAGSSGGGGLWSWLVGGAAEDDPAAAAAREFAAGASAAAAGSDASAAAAAAEPPSPTLAAAAATASAAGIRTYLRALDAGLPLDRHPPLEAACRTQLLSAAEAAAESIAAAAEVTAGAALKYGELEEAAEAARRKAKAAAKARGGDAAAILAAGTAAAAAKLGGVEEVPHHVISAARAYDSACDIGLLSHVVLPRTAAAPYAYLETRGGSGGGLVAAPAGSAAVVTGAFGSLGTPAPVPPPPLPALRQNWSAPWPCGGSPVVSAVRASYRAFEWESAAASAVARELTWRQWNQSGGGGAATPSPQGGGGWLWRRHREPWWGASEGPDGDVTAAAGAGSSGGGGLWSWLVGGAAEDDPAAAAAREFAAGASAAAAGRRRLGGGSGGGAAIANAGGGGGDGEVPGEWLCPMPPPAAGSDAAASSDAAAGADAACPLSAAGIRTYLRALDAGLPLDRHPPLEAACRTQLLSAAEAAAESIAAAAEVTAGAALKYGELEEAAEAARRKAKAAAKARGGDAAAILAAGTAAAAAKLGGVEEVPHHVISAARAYDSACDIGLLSHVVLPRTAAAPYAYLETRGGSGGGLVAAPAGSAAVVTGAFGSLGTPAPVPPPPLPALRQNWSAPWPCGGSPVVSAVRASYRAFEWVKRHRRDFPILNTEQKKGRN</sequence>
<dbReference type="OrthoDB" id="548229at2759"/>
<dbReference type="PANTHER" id="PTHR31646">
    <property type="entry name" value="ALPHA-1,2-MANNOSYLTRANSFERASE MNN2"/>
    <property type="match status" value="1"/>
</dbReference>
<accession>A0A835XUH6</accession>
<keyword evidence="5 12" id="KW-0812">Transmembrane</keyword>
<keyword evidence="8" id="KW-0333">Golgi apparatus</keyword>
<feature type="compositionally biased region" description="Gly residues" evidence="11">
    <location>
        <begin position="1130"/>
        <end position="1146"/>
    </location>
</feature>
<feature type="compositionally biased region" description="Basic residues" evidence="11">
    <location>
        <begin position="1"/>
        <end position="15"/>
    </location>
</feature>
<evidence type="ECO:0000256" key="7">
    <source>
        <dbReference type="ARBA" id="ARBA00022989"/>
    </source>
</evidence>
<evidence type="ECO:0000256" key="2">
    <source>
        <dbReference type="ARBA" id="ARBA00004606"/>
    </source>
</evidence>
<proteinExistence type="inferred from homology"/>
<dbReference type="InterPro" id="IPR022751">
    <property type="entry name" value="Alpha_mannosyltransferase"/>
</dbReference>
<comment type="subcellular location">
    <subcellularLocation>
        <location evidence="10">Endomembrane system</location>
        <topology evidence="10">Single-pass membrane protein</topology>
    </subcellularLocation>
    <subcellularLocation>
        <location evidence="1">Golgi apparatus membrane</location>
    </subcellularLocation>
    <subcellularLocation>
        <location evidence="2">Membrane</location>
        <topology evidence="2">Single-pass type II membrane protein</topology>
    </subcellularLocation>
</comment>
<evidence type="ECO:0000313" key="13">
    <source>
        <dbReference type="EMBL" id="KAG2486139.1"/>
    </source>
</evidence>
<dbReference type="EMBL" id="JAEHOE010000117">
    <property type="protein sequence ID" value="KAG2486139.1"/>
    <property type="molecule type" value="Genomic_DNA"/>
</dbReference>
<evidence type="ECO:0000256" key="4">
    <source>
        <dbReference type="ARBA" id="ARBA00022679"/>
    </source>
</evidence>
<evidence type="ECO:0000256" key="11">
    <source>
        <dbReference type="SAM" id="MobiDB-lite"/>
    </source>
</evidence>
<comment type="similarity">
    <text evidence="3">Belongs to the MNN1/MNT family.</text>
</comment>
<dbReference type="InterPro" id="IPR029044">
    <property type="entry name" value="Nucleotide-diphossugar_trans"/>
</dbReference>
<dbReference type="GO" id="GO:0000026">
    <property type="term" value="F:alpha-1,2-mannosyltransferase activity"/>
    <property type="evidence" value="ECO:0007669"/>
    <property type="project" value="TreeGrafter"/>
</dbReference>
<dbReference type="PANTHER" id="PTHR31646:SF1">
    <property type="entry name" value="ALPHA-1,2-MANNOSYLTRANSFERASE MNN2"/>
    <property type="match status" value="1"/>
</dbReference>
<comment type="caution">
    <text evidence="13">The sequence shown here is derived from an EMBL/GenBank/DDBJ whole genome shotgun (WGS) entry which is preliminary data.</text>
</comment>
<feature type="region of interest" description="Disordered" evidence="11">
    <location>
        <begin position="111"/>
        <end position="130"/>
    </location>
</feature>
<evidence type="ECO:0000313" key="14">
    <source>
        <dbReference type="Proteomes" id="UP000612055"/>
    </source>
</evidence>
<protein>
    <submittedName>
        <fullName evidence="13">Uncharacterized protein</fullName>
    </submittedName>
</protein>
<feature type="region of interest" description="Disordered" evidence="11">
    <location>
        <begin position="1"/>
        <end position="25"/>
    </location>
</feature>
<reference evidence="13" key="1">
    <citation type="journal article" date="2020" name="bioRxiv">
        <title>Comparative genomics of Chlamydomonas.</title>
        <authorList>
            <person name="Craig R.J."/>
            <person name="Hasan A.R."/>
            <person name="Ness R.W."/>
            <person name="Keightley P.D."/>
        </authorList>
    </citation>
    <scope>NUCLEOTIDE SEQUENCE</scope>
    <source>
        <strain evidence="13">CCAP 11/70</strain>
    </source>
</reference>
<keyword evidence="9 12" id="KW-0472">Membrane</keyword>
<feature type="compositionally biased region" description="Gly residues" evidence="11">
    <location>
        <begin position="796"/>
        <end position="812"/>
    </location>
</feature>
<evidence type="ECO:0000256" key="6">
    <source>
        <dbReference type="ARBA" id="ARBA00022968"/>
    </source>
</evidence>
<evidence type="ECO:0000256" key="12">
    <source>
        <dbReference type="SAM" id="Phobius"/>
    </source>
</evidence>
<keyword evidence="14" id="KW-1185">Reference proteome</keyword>
<feature type="compositionally biased region" description="Pro residues" evidence="11">
    <location>
        <begin position="666"/>
        <end position="685"/>
    </location>
</feature>